<dbReference type="InterPro" id="IPR006311">
    <property type="entry name" value="TAT_signal"/>
</dbReference>
<reference evidence="1" key="1">
    <citation type="submission" date="2023-03" db="EMBL/GenBank/DDBJ databases">
        <title>Draft genome sequence of a Mycolicibacterium mageritense strain H4_3_1 isolated from a hybrid biological-inorganic system reactor.</title>
        <authorList>
            <person name="Feng X."/>
            <person name="Kazama D."/>
            <person name="Sato K."/>
            <person name="Kobayashi H."/>
        </authorList>
    </citation>
    <scope>NUCLEOTIDE SEQUENCE</scope>
    <source>
        <strain evidence="1">H4_3_1</strain>
    </source>
</reference>
<organism evidence="1 2">
    <name type="scientific">Mycolicibacterium mageritense</name>
    <name type="common">Mycobacterium mageritense</name>
    <dbReference type="NCBI Taxonomy" id="53462"/>
    <lineage>
        <taxon>Bacteria</taxon>
        <taxon>Bacillati</taxon>
        <taxon>Actinomycetota</taxon>
        <taxon>Actinomycetes</taxon>
        <taxon>Mycobacteriales</taxon>
        <taxon>Mycobacteriaceae</taxon>
        <taxon>Mycolicibacterium</taxon>
    </lineage>
</organism>
<gene>
    <name evidence="1" type="ORF">hbim_02001</name>
</gene>
<dbReference type="EMBL" id="AP027452">
    <property type="protein sequence ID" value="BDY28071.1"/>
    <property type="molecule type" value="Genomic_DNA"/>
</dbReference>
<dbReference type="AlphaFoldDB" id="A0AAI8TTD9"/>
<dbReference type="Proteomes" id="UP001241092">
    <property type="component" value="Chromosome"/>
</dbReference>
<evidence type="ECO:0000313" key="1">
    <source>
        <dbReference type="EMBL" id="BDY28071.1"/>
    </source>
</evidence>
<name>A0AAI8TTD9_MYCME</name>
<dbReference type="SUPFAM" id="SSF51445">
    <property type="entry name" value="(Trans)glycosidases"/>
    <property type="match status" value="1"/>
</dbReference>
<proteinExistence type="predicted"/>
<evidence type="ECO:0000313" key="2">
    <source>
        <dbReference type="Proteomes" id="UP001241092"/>
    </source>
</evidence>
<evidence type="ECO:0008006" key="3">
    <source>
        <dbReference type="Google" id="ProtNLM"/>
    </source>
</evidence>
<sequence length="388" mass="43768">MFRQSRHATHDGSTVARRTALKLSLLAGPAAAAFAHAPHADAGPGQWPVDRAQHWCQSQGWLVGTNYVVSNAVNQLEMFQADTYDPQRIDAELRMARSIGFNTVRVFLHDQLWPQDGFQDRLAQFVDIAASRGVKPLFVLFDSCWDPLPKAGPQRAPRAGVHNSGWVQSPGAVELDEPRHRSLHDYVVGVLSQFRDDPRVLGWDLWNEPDNPSRMYRAVERPNKQEVVASLLPEVFRWARSVDPIQPLTSGVWQGVWGDPDRRSAISSIQLDNSDVITFHSYAKPADFEARIDELSHFGRPVMCTEYLARSMGSTVEDILPIARRRGVGAYSWGLVAGKTQTYLPWNSWQHPYAQPPRLWFSDLLRADGKPYRDDEARTIRQLTGAAR</sequence>
<dbReference type="Gene3D" id="3.20.20.80">
    <property type="entry name" value="Glycosidases"/>
    <property type="match status" value="1"/>
</dbReference>
<protein>
    <recommendedName>
        <fullName evidence="3">1,4-beta-xylanase</fullName>
    </recommendedName>
</protein>
<dbReference type="InterPro" id="IPR017853">
    <property type="entry name" value="GH"/>
</dbReference>
<dbReference type="PROSITE" id="PS51318">
    <property type="entry name" value="TAT"/>
    <property type="match status" value="1"/>
</dbReference>
<accession>A0AAI8TTD9</accession>